<keyword evidence="5 8" id="KW-0812">Transmembrane</keyword>
<evidence type="ECO:0000313" key="11">
    <source>
        <dbReference type="Proteomes" id="UP000733379"/>
    </source>
</evidence>
<dbReference type="InterPro" id="IPR000522">
    <property type="entry name" value="ABC_transptr_permease_BtuC"/>
</dbReference>
<comment type="similarity">
    <text evidence="2">Belongs to the binding-protein-dependent transport system permease family. FecCD subfamily.</text>
</comment>
<organism evidence="9 11">
    <name type="scientific">Nocardia albiluteola</name>
    <dbReference type="NCBI Taxonomy" id="2842303"/>
    <lineage>
        <taxon>Bacteria</taxon>
        <taxon>Bacillati</taxon>
        <taxon>Actinomycetota</taxon>
        <taxon>Actinomycetes</taxon>
        <taxon>Mycobacteriales</taxon>
        <taxon>Nocardiaceae</taxon>
        <taxon>Nocardia</taxon>
    </lineage>
</organism>
<sequence>MTSTDAAASQGPHLTVSPALRAARTTREYRGVVRRRGLLVASLLLLTVVLFVADVGVGGSGLRLPELLRGVFTPWSAPEIVRQIVWNIRMPMSVAGLLVGAALAVAGVQMQTILNNPLAEPYTLGISAAAGFGAALNVVLGVTVIPLVGPMLSMAGTAWIFAMIACAVILGFSLVRGASTETMILLGIAMVFLFTALLSLMQYVASDAQLQQVVFWTMGSLGRADWPQVALLAVVCCAITPLFRRSAWTLTALRLGDDRARALGVSVERTRMWVLLGVSVLAATAVAIAGSIGFVGLVGPHAARMLVGENQRHLLPASALCGAILLCGASIASKLLVPGVIVPVGIITSIVGVPVFLLLILAKRRQLWT</sequence>
<protein>
    <submittedName>
        <fullName evidence="9">Iron ABC transporter permease</fullName>
    </submittedName>
</protein>
<proteinExistence type="inferred from homology"/>
<evidence type="ECO:0000313" key="10">
    <source>
        <dbReference type="EMBL" id="MBU3065654.1"/>
    </source>
</evidence>
<keyword evidence="7 8" id="KW-0472">Membrane</keyword>
<feature type="transmembrane region" description="Helical" evidence="8">
    <location>
        <begin position="340"/>
        <end position="362"/>
    </location>
</feature>
<evidence type="ECO:0000256" key="1">
    <source>
        <dbReference type="ARBA" id="ARBA00004651"/>
    </source>
</evidence>
<evidence type="ECO:0000256" key="5">
    <source>
        <dbReference type="ARBA" id="ARBA00022692"/>
    </source>
</evidence>
<dbReference type="Pfam" id="PF01032">
    <property type="entry name" value="FecCD"/>
    <property type="match status" value="1"/>
</dbReference>
<name>A0ABS6AWT5_9NOCA</name>
<dbReference type="Gene3D" id="1.10.3470.10">
    <property type="entry name" value="ABC transporter involved in vitamin B12 uptake, BtuC"/>
    <property type="match status" value="1"/>
</dbReference>
<evidence type="ECO:0000256" key="3">
    <source>
        <dbReference type="ARBA" id="ARBA00022448"/>
    </source>
</evidence>
<feature type="transmembrane region" description="Helical" evidence="8">
    <location>
        <begin position="92"/>
        <end position="110"/>
    </location>
</feature>
<dbReference type="InterPro" id="IPR037294">
    <property type="entry name" value="ABC_BtuC-like"/>
</dbReference>
<evidence type="ECO:0000256" key="7">
    <source>
        <dbReference type="ARBA" id="ARBA00023136"/>
    </source>
</evidence>
<dbReference type="PANTHER" id="PTHR30472:SF25">
    <property type="entry name" value="ABC TRANSPORTER PERMEASE PROTEIN MJ0876-RELATED"/>
    <property type="match status" value="1"/>
</dbReference>
<dbReference type="SUPFAM" id="SSF81345">
    <property type="entry name" value="ABC transporter involved in vitamin B12 uptake, BtuC"/>
    <property type="match status" value="1"/>
</dbReference>
<comment type="caution">
    <text evidence="9">The sequence shown here is derived from an EMBL/GenBank/DDBJ whole genome shotgun (WGS) entry which is preliminary data.</text>
</comment>
<comment type="subcellular location">
    <subcellularLocation>
        <location evidence="1">Cell membrane</location>
        <topology evidence="1">Multi-pass membrane protein</topology>
    </subcellularLocation>
</comment>
<feature type="transmembrane region" description="Helical" evidence="8">
    <location>
        <begin position="273"/>
        <end position="294"/>
    </location>
</feature>
<dbReference type="PANTHER" id="PTHR30472">
    <property type="entry name" value="FERRIC ENTEROBACTIN TRANSPORT SYSTEM PERMEASE PROTEIN"/>
    <property type="match status" value="1"/>
</dbReference>
<feature type="transmembrane region" description="Helical" evidence="8">
    <location>
        <begin position="226"/>
        <end position="244"/>
    </location>
</feature>
<dbReference type="EMBL" id="JAHKNI010000011">
    <property type="protein sequence ID" value="MBU3065654.1"/>
    <property type="molecule type" value="Genomic_DNA"/>
</dbReference>
<dbReference type="Proteomes" id="UP000733379">
    <property type="component" value="Unassembled WGS sequence"/>
</dbReference>
<evidence type="ECO:0000256" key="8">
    <source>
        <dbReference type="SAM" id="Phobius"/>
    </source>
</evidence>
<evidence type="ECO:0000256" key="4">
    <source>
        <dbReference type="ARBA" id="ARBA00022475"/>
    </source>
</evidence>
<dbReference type="EMBL" id="JAHKNI010000004">
    <property type="protein sequence ID" value="MBU3062512.1"/>
    <property type="molecule type" value="Genomic_DNA"/>
</dbReference>
<accession>A0ABS6AWT5</accession>
<feature type="transmembrane region" description="Helical" evidence="8">
    <location>
        <begin position="151"/>
        <end position="172"/>
    </location>
</feature>
<feature type="transmembrane region" description="Helical" evidence="8">
    <location>
        <begin position="122"/>
        <end position="145"/>
    </location>
</feature>
<evidence type="ECO:0000256" key="6">
    <source>
        <dbReference type="ARBA" id="ARBA00022989"/>
    </source>
</evidence>
<reference evidence="9 11" key="1">
    <citation type="submission" date="2021-06" db="EMBL/GenBank/DDBJ databases">
        <title>Actinomycetes sequencing.</title>
        <authorList>
            <person name="Shan Q."/>
        </authorList>
    </citation>
    <scope>NUCLEOTIDE SEQUENCE [LARGE SCALE GENOMIC DNA]</scope>
    <source>
        <strain evidence="9 11">NEAU-G5</strain>
    </source>
</reference>
<keyword evidence="6 8" id="KW-1133">Transmembrane helix</keyword>
<feature type="transmembrane region" description="Helical" evidence="8">
    <location>
        <begin position="184"/>
        <end position="206"/>
    </location>
</feature>
<feature type="transmembrane region" description="Helical" evidence="8">
    <location>
        <begin position="37"/>
        <end position="57"/>
    </location>
</feature>
<keyword evidence="11" id="KW-1185">Reference proteome</keyword>
<keyword evidence="4" id="KW-1003">Cell membrane</keyword>
<gene>
    <name evidence="9" type="ORF">KO481_13390</name>
    <name evidence="10" type="ORF">KO481_29520</name>
</gene>
<evidence type="ECO:0000313" key="9">
    <source>
        <dbReference type="EMBL" id="MBU3062512.1"/>
    </source>
</evidence>
<evidence type="ECO:0000256" key="2">
    <source>
        <dbReference type="ARBA" id="ARBA00007935"/>
    </source>
</evidence>
<keyword evidence="3" id="KW-0813">Transport</keyword>
<dbReference type="CDD" id="cd06550">
    <property type="entry name" value="TM_ABC_iron-siderophores_like"/>
    <property type="match status" value="1"/>
</dbReference>